<dbReference type="InterPro" id="IPR004813">
    <property type="entry name" value="OPT"/>
</dbReference>
<reference evidence="9 10" key="1">
    <citation type="submission" date="2017-04" db="EMBL/GenBank/DDBJ databases">
        <title>Genome sequencing of [Candida] sorbophila.</title>
        <authorList>
            <person name="Ahn J.O."/>
        </authorList>
    </citation>
    <scope>NUCLEOTIDE SEQUENCE [LARGE SCALE GENOMIC DNA]</scope>
    <source>
        <strain evidence="9 10">DS02</strain>
    </source>
</reference>
<organism evidence="9 10">
    <name type="scientific">Wickerhamiella sorbophila</name>
    <dbReference type="NCBI Taxonomy" id="45607"/>
    <lineage>
        <taxon>Eukaryota</taxon>
        <taxon>Fungi</taxon>
        <taxon>Dikarya</taxon>
        <taxon>Ascomycota</taxon>
        <taxon>Saccharomycotina</taxon>
        <taxon>Dipodascomycetes</taxon>
        <taxon>Dipodascales</taxon>
        <taxon>Trichomonascaceae</taxon>
        <taxon>Wickerhamiella</taxon>
    </lineage>
</organism>
<evidence type="ECO:0000256" key="8">
    <source>
        <dbReference type="SAM" id="Phobius"/>
    </source>
</evidence>
<keyword evidence="4 8" id="KW-0812">Transmembrane</keyword>
<feature type="transmembrane region" description="Helical" evidence="8">
    <location>
        <begin position="592"/>
        <end position="616"/>
    </location>
</feature>
<name>A0A2T0FC46_9ASCO</name>
<keyword evidence="3" id="KW-0813">Transport</keyword>
<dbReference type="InterPro" id="IPR045035">
    <property type="entry name" value="YSL-like"/>
</dbReference>
<evidence type="ECO:0000256" key="2">
    <source>
        <dbReference type="ARBA" id="ARBA00008807"/>
    </source>
</evidence>
<dbReference type="PANTHER" id="PTHR31645:SF0">
    <property type="entry name" value="OLIGOPEPTIDE TRANSPORTER YGL114W-RELATED"/>
    <property type="match status" value="1"/>
</dbReference>
<dbReference type="AlphaFoldDB" id="A0A2T0FC46"/>
<evidence type="ECO:0000313" key="9">
    <source>
        <dbReference type="EMBL" id="PRT52551.1"/>
    </source>
</evidence>
<feature type="region of interest" description="Disordered" evidence="7">
    <location>
        <begin position="324"/>
        <end position="347"/>
    </location>
</feature>
<comment type="caution">
    <text evidence="9">The sequence shown here is derived from an EMBL/GenBank/DDBJ whole genome shotgun (WGS) entry which is preliminary data.</text>
</comment>
<dbReference type="GeneID" id="36513920"/>
<feature type="transmembrane region" description="Helical" evidence="8">
    <location>
        <begin position="459"/>
        <end position="481"/>
    </location>
</feature>
<dbReference type="EMBL" id="NDIQ01000001">
    <property type="protein sequence ID" value="PRT52551.1"/>
    <property type="molecule type" value="Genomic_DNA"/>
</dbReference>
<dbReference type="OrthoDB" id="627262at2759"/>
<evidence type="ECO:0000313" key="10">
    <source>
        <dbReference type="Proteomes" id="UP000238350"/>
    </source>
</evidence>
<evidence type="ECO:0008006" key="11">
    <source>
        <dbReference type="Google" id="ProtNLM"/>
    </source>
</evidence>
<feature type="transmembrane region" description="Helical" evidence="8">
    <location>
        <begin position="7"/>
        <end position="26"/>
    </location>
</feature>
<feature type="transmembrane region" description="Helical" evidence="8">
    <location>
        <begin position="32"/>
        <end position="50"/>
    </location>
</feature>
<sequence length="618" mass="66075">MTQVTPMATLIGLVIGTLILCANFQFGLQTGWVSMMSMPAALLGFAWYRAIRWPLNPQEHVYIQSVAVAVGSGPLSFGFVGAIPAIEKLINRNEGQTLLSVPQLLVWSFGCAFLGIFTAMLLRKTIVLAQKLKFPSGIATASLIGVLHAKPLPAIDCSNQLDREPENPQPSDPTEYKKSIKTMASMFGLSAAVSLISLFVPILKGLPMFGPVAAGWNWKLDISPAYVGQGIIMGLPTTSSMLLGSILGWAILGPLSKAKGWAPGDVDNWTDGAQGWIMWVAIAIMVADTFVSLGDMMIRMIIEAVQAQRTPTVDSEELTRLTDYADNESASTPSSGVDVQKPNADVESDPNERKIALIGLLVASTICVLLNKLVFQSQHISTLILAVVIAPFFSLLAVRALGDTDLNPVSSIAKLSQLLFGVLFRNHKYAVLGNILAGAVSEAGAQQAGELMQEFKTGWLLGASASAQTIGITIGTLWSIVLSPLVYKLYSSAYRIPGKEFRIPAAFIWTDCARLVVGKGLPNHAASFALVLGLISMCLALLKLRIKSPWIPSGVAIGIGMYNVPSFTLARFVGGLIFHFSEGDNIKESPHLVILSSGLVLGESIISVLSLVSTVIKK</sequence>
<comment type="similarity">
    <text evidence="2">Belongs to the oligopeptide OPT transporter family.</text>
</comment>
<evidence type="ECO:0000256" key="1">
    <source>
        <dbReference type="ARBA" id="ARBA00004141"/>
    </source>
</evidence>
<feature type="transmembrane region" description="Helical" evidence="8">
    <location>
        <begin position="62"/>
        <end position="84"/>
    </location>
</feature>
<evidence type="ECO:0000256" key="6">
    <source>
        <dbReference type="ARBA" id="ARBA00023136"/>
    </source>
</evidence>
<feature type="compositionally biased region" description="Polar residues" evidence="7">
    <location>
        <begin position="328"/>
        <end position="337"/>
    </location>
</feature>
<feature type="transmembrane region" description="Helical" evidence="8">
    <location>
        <begin position="355"/>
        <end position="375"/>
    </location>
</feature>
<feature type="transmembrane region" description="Helical" evidence="8">
    <location>
        <begin position="186"/>
        <end position="206"/>
    </location>
</feature>
<evidence type="ECO:0000256" key="4">
    <source>
        <dbReference type="ARBA" id="ARBA00022692"/>
    </source>
</evidence>
<feature type="transmembrane region" description="Helical" evidence="8">
    <location>
        <begin position="104"/>
        <end position="122"/>
    </location>
</feature>
<dbReference type="STRING" id="45607.A0A2T0FC46"/>
<dbReference type="Proteomes" id="UP000238350">
    <property type="component" value="Unassembled WGS sequence"/>
</dbReference>
<evidence type="ECO:0000256" key="7">
    <source>
        <dbReference type="SAM" id="MobiDB-lite"/>
    </source>
</evidence>
<dbReference type="GO" id="GO:0000329">
    <property type="term" value="C:fungal-type vacuole membrane"/>
    <property type="evidence" value="ECO:0007669"/>
    <property type="project" value="TreeGrafter"/>
</dbReference>
<feature type="transmembrane region" description="Helical" evidence="8">
    <location>
        <begin position="382"/>
        <end position="402"/>
    </location>
</feature>
<keyword evidence="6 8" id="KW-0472">Membrane</keyword>
<accession>A0A2T0FC46</accession>
<dbReference type="NCBIfam" id="TIGR00728">
    <property type="entry name" value="OPT_sfam"/>
    <property type="match status" value="1"/>
</dbReference>
<dbReference type="PANTHER" id="PTHR31645">
    <property type="entry name" value="OLIGOPEPTIDE TRANSPORTER YGL114W-RELATED"/>
    <property type="match status" value="1"/>
</dbReference>
<feature type="transmembrane region" description="Helical" evidence="8">
    <location>
        <begin position="554"/>
        <end position="580"/>
    </location>
</feature>
<keyword evidence="10" id="KW-1185">Reference proteome</keyword>
<feature type="transmembrane region" description="Helical" evidence="8">
    <location>
        <begin position="226"/>
        <end position="252"/>
    </location>
</feature>
<feature type="transmembrane region" description="Helical" evidence="8">
    <location>
        <begin position="273"/>
        <end position="293"/>
    </location>
</feature>
<dbReference type="Pfam" id="PF03169">
    <property type="entry name" value="OPT"/>
    <property type="match status" value="1"/>
</dbReference>
<keyword evidence="5 8" id="KW-1133">Transmembrane helix</keyword>
<feature type="transmembrane region" description="Helical" evidence="8">
    <location>
        <begin position="524"/>
        <end position="542"/>
    </location>
</feature>
<dbReference type="GO" id="GO:0035673">
    <property type="term" value="F:oligopeptide transmembrane transporter activity"/>
    <property type="evidence" value="ECO:0007669"/>
    <property type="project" value="InterPro"/>
</dbReference>
<dbReference type="RefSeq" id="XP_024662497.1">
    <property type="nucleotide sequence ID" value="XM_024806729.1"/>
</dbReference>
<protein>
    <recommendedName>
        <fullName evidence="11">Oligopeptide transporter YGL114W</fullName>
    </recommendedName>
</protein>
<evidence type="ECO:0000256" key="3">
    <source>
        <dbReference type="ARBA" id="ARBA00022448"/>
    </source>
</evidence>
<comment type="subcellular location">
    <subcellularLocation>
        <location evidence="1">Membrane</location>
        <topology evidence="1">Multi-pass membrane protein</topology>
    </subcellularLocation>
</comment>
<gene>
    <name evidence="9" type="ORF">B9G98_00171</name>
</gene>
<proteinExistence type="inferred from homology"/>
<evidence type="ECO:0000256" key="5">
    <source>
        <dbReference type="ARBA" id="ARBA00022989"/>
    </source>
</evidence>